<evidence type="ECO:0000313" key="9">
    <source>
        <dbReference type="EMBL" id="HGT49341.1"/>
    </source>
</evidence>
<evidence type="ECO:0000256" key="8">
    <source>
        <dbReference type="SAM" id="Phobius"/>
    </source>
</evidence>
<proteinExistence type="inferred from homology"/>
<sequence length="384" mass="43031">MAHKIYSDNTTKFFITVIGLVVIAIVLKELSHIFIPLVLAIFLYFVFAPLNNFLINKKVPGFIITILNLTITAAVLYGAGRIVVDSLLQFADGLPTYGDKLNSIVRGFARELNIRDPFFRKFDLEQTLQRLDYKSLAGGIFSTTINLIGSVLFVLFFFVFVVAGEKTVYEAIKNYYVSRKVKPQVKRIKKSLQSSQTENKRDLELELLHEKLQREKQLADTFNTITNQIQRYVIAKFGINLIAGVITSIALSVAGMDYPIVWGLFVFLFNFIPTIGSALALVLPVLFALVQFDSTGSAILIALTMAVIQTLAFNFAEPMIIGRRLNLNPLLILLSVLVWGYIWGIVGMLISVPITAIIKIILSNSKSRYLRFLSNLMSQSQTSL</sequence>
<dbReference type="PANTHER" id="PTHR21716">
    <property type="entry name" value="TRANSMEMBRANE PROTEIN"/>
    <property type="match status" value="1"/>
</dbReference>
<comment type="similarity">
    <text evidence="2">Belongs to the autoinducer-2 exporter (AI-2E) (TC 2.A.86) family.</text>
</comment>
<dbReference type="GO" id="GO:0005886">
    <property type="term" value="C:plasma membrane"/>
    <property type="evidence" value="ECO:0007669"/>
    <property type="project" value="UniProtKB-SubCell"/>
</dbReference>
<keyword evidence="4" id="KW-1003">Cell membrane</keyword>
<evidence type="ECO:0000256" key="5">
    <source>
        <dbReference type="ARBA" id="ARBA00022692"/>
    </source>
</evidence>
<protein>
    <submittedName>
        <fullName evidence="9">AI-2E family transporter</fullName>
    </submittedName>
</protein>
<evidence type="ECO:0000256" key="3">
    <source>
        <dbReference type="ARBA" id="ARBA00022448"/>
    </source>
</evidence>
<feature type="transmembrane region" description="Helical" evidence="8">
    <location>
        <begin position="297"/>
        <end position="316"/>
    </location>
</feature>
<comment type="caution">
    <text evidence="9">The sequence shown here is derived from an EMBL/GenBank/DDBJ whole genome shotgun (WGS) entry which is preliminary data.</text>
</comment>
<feature type="transmembrane region" description="Helical" evidence="8">
    <location>
        <begin position="336"/>
        <end position="362"/>
    </location>
</feature>
<dbReference type="Pfam" id="PF01594">
    <property type="entry name" value="AI-2E_transport"/>
    <property type="match status" value="2"/>
</dbReference>
<keyword evidence="6 8" id="KW-1133">Transmembrane helix</keyword>
<feature type="transmembrane region" description="Helical" evidence="8">
    <location>
        <begin position="233"/>
        <end position="254"/>
    </location>
</feature>
<dbReference type="EMBL" id="DSVI01000027">
    <property type="protein sequence ID" value="HGT49341.1"/>
    <property type="molecule type" value="Genomic_DNA"/>
</dbReference>
<keyword evidence="3" id="KW-0813">Transport</keyword>
<evidence type="ECO:0000256" key="6">
    <source>
        <dbReference type="ARBA" id="ARBA00022989"/>
    </source>
</evidence>
<feature type="transmembrane region" description="Helical" evidence="8">
    <location>
        <begin position="140"/>
        <end position="163"/>
    </location>
</feature>
<dbReference type="PANTHER" id="PTHR21716:SF53">
    <property type="entry name" value="PERMEASE PERM-RELATED"/>
    <property type="match status" value="1"/>
</dbReference>
<gene>
    <name evidence="9" type="ORF">ENS56_14980</name>
</gene>
<evidence type="ECO:0000256" key="4">
    <source>
        <dbReference type="ARBA" id="ARBA00022475"/>
    </source>
</evidence>
<evidence type="ECO:0000256" key="1">
    <source>
        <dbReference type="ARBA" id="ARBA00004651"/>
    </source>
</evidence>
<dbReference type="InterPro" id="IPR002549">
    <property type="entry name" value="AI-2E-like"/>
</dbReference>
<evidence type="ECO:0000256" key="7">
    <source>
        <dbReference type="ARBA" id="ARBA00023136"/>
    </source>
</evidence>
<organism evidence="9">
    <name type="scientific">Ignavibacterium album</name>
    <dbReference type="NCBI Taxonomy" id="591197"/>
    <lineage>
        <taxon>Bacteria</taxon>
        <taxon>Pseudomonadati</taxon>
        <taxon>Ignavibacteriota</taxon>
        <taxon>Ignavibacteria</taxon>
        <taxon>Ignavibacteriales</taxon>
        <taxon>Ignavibacteriaceae</taxon>
        <taxon>Ignavibacterium</taxon>
    </lineage>
</organism>
<feature type="transmembrane region" description="Helical" evidence="8">
    <location>
        <begin position="33"/>
        <end position="55"/>
    </location>
</feature>
<feature type="transmembrane region" description="Helical" evidence="8">
    <location>
        <begin position="12"/>
        <end position="27"/>
    </location>
</feature>
<feature type="transmembrane region" description="Helical" evidence="8">
    <location>
        <begin position="62"/>
        <end position="84"/>
    </location>
</feature>
<keyword evidence="7 8" id="KW-0472">Membrane</keyword>
<dbReference type="AlphaFoldDB" id="A0A832LKZ3"/>
<feature type="transmembrane region" description="Helical" evidence="8">
    <location>
        <begin position="260"/>
        <end position="290"/>
    </location>
</feature>
<keyword evidence="5 8" id="KW-0812">Transmembrane</keyword>
<comment type="subcellular location">
    <subcellularLocation>
        <location evidence="1">Cell membrane</location>
        <topology evidence="1">Multi-pass membrane protein</topology>
    </subcellularLocation>
</comment>
<reference evidence="9" key="1">
    <citation type="journal article" date="2020" name="mSystems">
        <title>Genome- and Community-Level Interaction Insights into Carbon Utilization and Element Cycling Functions of Hydrothermarchaeota in Hydrothermal Sediment.</title>
        <authorList>
            <person name="Zhou Z."/>
            <person name="Liu Y."/>
            <person name="Xu W."/>
            <person name="Pan J."/>
            <person name="Luo Z.H."/>
            <person name="Li M."/>
        </authorList>
    </citation>
    <scope>NUCLEOTIDE SEQUENCE [LARGE SCALE GENOMIC DNA]</scope>
    <source>
        <strain evidence="9">SpSt-500</strain>
    </source>
</reference>
<accession>A0A832LKZ3</accession>
<evidence type="ECO:0000256" key="2">
    <source>
        <dbReference type="ARBA" id="ARBA00009773"/>
    </source>
</evidence>
<name>A0A832LKZ3_9BACT</name>